<dbReference type="FunFam" id="3.30.1490.20:FF:000003">
    <property type="entry name" value="acetyl-CoA carboxylase isoform X1"/>
    <property type="match status" value="1"/>
</dbReference>
<sequence>MSQGTTKTTSSNKRILIINRGEIASRIAKACRELGHTAVGVWTDNEVQAKHLEMCDEWVRLPGSTNAETYLNIPNILDVCKKYKIDGVHPGYGFLSENTEFSQALVDNGITWIGPHPEAVRVMGDKAVSKEFAQKVGMPVVPGSTGPVKSIEEAIKIGNQIKYPILLKAVAGGGGRGMRVCHNEEDVRNNFEAVGREAAAAFKNGDLLVEKYIVNPHHIEVQILADRKGNVFHFFERECSIQRRHQKIVEEAPSPFIGDDEDLRQRVCMSAVNLAKAIKYDSAGTVELIMGEDREFYFLEMNTRIQVEHPITEEITGIDLIVCMIQSAFGDDLGIPSQEWIKRTGHAIECRICAEDPITMLPAPGTVTGCETNFPQGTRFDNCLYKGLQVTPDFDPMVGKLVVKGILREVAIRKMKAALDGLLIEGLKTNIPLHKVIMKNEVFVKGKYSTNFIGTEKPQEQVSTDMNFTHIYKQIAGIEARRMGL</sequence>
<protein>
    <recommendedName>
        <fullName evidence="2">biotin carboxylase</fullName>
        <ecNumber evidence="2">6.3.4.14</ecNumber>
    </recommendedName>
</protein>
<evidence type="ECO:0000256" key="6">
    <source>
        <dbReference type="ARBA" id="ARBA00048600"/>
    </source>
</evidence>
<dbReference type="KEGG" id="bsto:C0V70_17925"/>
<name>A0A2K9NWS8_BACTC</name>
<keyword evidence="5" id="KW-0067">ATP-binding</keyword>
<dbReference type="Pfam" id="PF00289">
    <property type="entry name" value="Biotin_carb_N"/>
    <property type="match status" value="1"/>
</dbReference>
<dbReference type="EMBL" id="CP025704">
    <property type="protein sequence ID" value="AUN99950.1"/>
    <property type="molecule type" value="Genomic_DNA"/>
</dbReference>
<evidence type="ECO:0000313" key="7">
    <source>
        <dbReference type="EMBL" id="AUN99950.1"/>
    </source>
</evidence>
<dbReference type="GO" id="GO:0046872">
    <property type="term" value="F:metal ion binding"/>
    <property type="evidence" value="ECO:0007669"/>
    <property type="project" value="InterPro"/>
</dbReference>
<gene>
    <name evidence="7" type="ORF">C0V70_17925</name>
</gene>
<dbReference type="SUPFAM" id="SSF51246">
    <property type="entry name" value="Rudiment single hybrid motif"/>
    <property type="match status" value="1"/>
</dbReference>
<evidence type="ECO:0000256" key="5">
    <source>
        <dbReference type="ARBA" id="ARBA00022840"/>
    </source>
</evidence>
<dbReference type="InterPro" id="IPR011761">
    <property type="entry name" value="ATP-grasp"/>
</dbReference>
<dbReference type="InterPro" id="IPR051602">
    <property type="entry name" value="ACC_Biotin_Carboxylase"/>
</dbReference>
<dbReference type="PANTHER" id="PTHR48095:SF2">
    <property type="entry name" value="BIOTIN CARBOXYLASE, CHLOROPLASTIC"/>
    <property type="match status" value="1"/>
</dbReference>
<evidence type="ECO:0000256" key="2">
    <source>
        <dbReference type="ARBA" id="ARBA00013263"/>
    </source>
</evidence>
<dbReference type="InterPro" id="IPR011764">
    <property type="entry name" value="Biotin_carboxylation_dom"/>
</dbReference>
<dbReference type="InterPro" id="IPR016185">
    <property type="entry name" value="PreATP-grasp_dom_sf"/>
</dbReference>
<organism evidence="7 8">
    <name type="scientific">Bacteriovorax stolpii</name>
    <name type="common">Bdellovibrio stolpii</name>
    <dbReference type="NCBI Taxonomy" id="960"/>
    <lineage>
        <taxon>Bacteria</taxon>
        <taxon>Pseudomonadati</taxon>
        <taxon>Bdellovibrionota</taxon>
        <taxon>Bacteriovoracia</taxon>
        <taxon>Bacteriovoracales</taxon>
        <taxon>Bacteriovoracaceae</taxon>
        <taxon>Bacteriovorax</taxon>
    </lineage>
</organism>
<dbReference type="SUPFAM" id="SSF56059">
    <property type="entry name" value="Glutathione synthetase ATP-binding domain-like"/>
    <property type="match status" value="1"/>
</dbReference>
<comment type="catalytic activity">
    <reaction evidence="6">
        <text>N(6)-biotinyl-L-lysyl-[protein] + hydrogencarbonate + ATP = N(6)-carboxybiotinyl-L-lysyl-[protein] + ADP + phosphate + H(+)</text>
        <dbReference type="Rhea" id="RHEA:13501"/>
        <dbReference type="Rhea" id="RHEA-COMP:10505"/>
        <dbReference type="Rhea" id="RHEA-COMP:10506"/>
        <dbReference type="ChEBI" id="CHEBI:15378"/>
        <dbReference type="ChEBI" id="CHEBI:17544"/>
        <dbReference type="ChEBI" id="CHEBI:30616"/>
        <dbReference type="ChEBI" id="CHEBI:43474"/>
        <dbReference type="ChEBI" id="CHEBI:83144"/>
        <dbReference type="ChEBI" id="CHEBI:83145"/>
        <dbReference type="ChEBI" id="CHEBI:456216"/>
        <dbReference type="EC" id="6.3.4.14"/>
    </reaction>
</comment>
<keyword evidence="4" id="KW-0547">Nucleotide-binding</keyword>
<dbReference type="PROSITE" id="PS50979">
    <property type="entry name" value="BC"/>
    <property type="match status" value="1"/>
</dbReference>
<accession>A0A2K9NWS8</accession>
<dbReference type="Proteomes" id="UP000235584">
    <property type="component" value="Chromosome"/>
</dbReference>
<dbReference type="InterPro" id="IPR005481">
    <property type="entry name" value="BC-like_N"/>
</dbReference>
<evidence type="ECO:0000313" key="8">
    <source>
        <dbReference type="Proteomes" id="UP000235584"/>
    </source>
</evidence>
<dbReference type="SUPFAM" id="SSF52440">
    <property type="entry name" value="PreATP-grasp domain"/>
    <property type="match status" value="1"/>
</dbReference>
<dbReference type="GO" id="GO:0005524">
    <property type="term" value="F:ATP binding"/>
    <property type="evidence" value="ECO:0007669"/>
    <property type="project" value="UniProtKB-UniRule"/>
</dbReference>
<dbReference type="AlphaFoldDB" id="A0A2K9NWS8"/>
<dbReference type="GO" id="GO:0004075">
    <property type="term" value="F:biotin carboxylase activity"/>
    <property type="evidence" value="ECO:0007669"/>
    <property type="project" value="UniProtKB-EC"/>
</dbReference>
<dbReference type="InterPro" id="IPR005482">
    <property type="entry name" value="Biotin_COase_C"/>
</dbReference>
<dbReference type="EC" id="6.3.4.14" evidence="2"/>
<evidence type="ECO:0000256" key="4">
    <source>
        <dbReference type="ARBA" id="ARBA00022741"/>
    </source>
</evidence>
<dbReference type="Pfam" id="PF02786">
    <property type="entry name" value="CPSase_L_D2"/>
    <property type="match status" value="1"/>
</dbReference>
<dbReference type="SMART" id="SM00878">
    <property type="entry name" value="Biotin_carb_C"/>
    <property type="match status" value="1"/>
</dbReference>
<comment type="function">
    <text evidence="1">This protein is a component of the acetyl coenzyme A carboxylase complex; first, biotin carboxylase catalyzes the carboxylation of the carrier protein and then the transcarboxylase transfers the carboxyl group to form malonyl-CoA.</text>
</comment>
<reference evidence="7 8" key="1">
    <citation type="submission" date="2018-01" db="EMBL/GenBank/DDBJ databases">
        <title>Complete genome sequence of Bacteriovorax stolpii DSM12778.</title>
        <authorList>
            <person name="Tang B."/>
            <person name="Chang J."/>
        </authorList>
    </citation>
    <scope>NUCLEOTIDE SEQUENCE [LARGE SCALE GENOMIC DNA]</scope>
    <source>
        <strain evidence="7 8">DSM 12778</strain>
    </source>
</reference>
<dbReference type="PROSITE" id="PS00867">
    <property type="entry name" value="CPSASE_2"/>
    <property type="match status" value="1"/>
</dbReference>
<evidence type="ECO:0000256" key="3">
    <source>
        <dbReference type="ARBA" id="ARBA00022598"/>
    </source>
</evidence>
<dbReference type="PROSITE" id="PS50975">
    <property type="entry name" value="ATP_GRASP"/>
    <property type="match status" value="1"/>
</dbReference>
<keyword evidence="3 7" id="KW-0436">Ligase</keyword>
<proteinExistence type="predicted"/>
<dbReference type="PANTHER" id="PTHR48095">
    <property type="entry name" value="PYRUVATE CARBOXYLASE SUBUNIT A"/>
    <property type="match status" value="1"/>
</dbReference>
<dbReference type="RefSeq" id="WP_102245239.1">
    <property type="nucleotide sequence ID" value="NZ_CP025704.1"/>
</dbReference>
<dbReference type="InterPro" id="IPR005479">
    <property type="entry name" value="CPAse_ATP-bd"/>
</dbReference>
<evidence type="ECO:0000256" key="1">
    <source>
        <dbReference type="ARBA" id="ARBA00003761"/>
    </source>
</evidence>
<keyword evidence="8" id="KW-1185">Reference proteome</keyword>
<dbReference type="OrthoDB" id="5287729at2"/>
<dbReference type="InterPro" id="IPR011054">
    <property type="entry name" value="Rudment_hybrid_motif"/>
</dbReference>
<dbReference type="Pfam" id="PF02785">
    <property type="entry name" value="Biotin_carb_C"/>
    <property type="match status" value="1"/>
</dbReference>
<dbReference type="Gene3D" id="3.30.470.20">
    <property type="entry name" value="ATP-grasp fold, B domain"/>
    <property type="match status" value="1"/>
</dbReference>